<evidence type="ECO:0000259" key="10">
    <source>
        <dbReference type="PROSITE" id="PS50929"/>
    </source>
</evidence>
<organism evidence="11 12">
    <name type="scientific">Kaustia mangrovi</name>
    <dbReference type="NCBI Taxonomy" id="2593653"/>
    <lineage>
        <taxon>Bacteria</taxon>
        <taxon>Pseudomonadati</taxon>
        <taxon>Pseudomonadota</taxon>
        <taxon>Alphaproteobacteria</taxon>
        <taxon>Hyphomicrobiales</taxon>
        <taxon>Parvibaculaceae</taxon>
        <taxon>Kaustia</taxon>
    </lineage>
</organism>
<feature type="transmembrane region" description="Helical" evidence="8">
    <location>
        <begin position="139"/>
        <end position="161"/>
    </location>
</feature>
<evidence type="ECO:0000256" key="6">
    <source>
        <dbReference type="ARBA" id="ARBA00022989"/>
    </source>
</evidence>
<dbReference type="PROSITE" id="PS50893">
    <property type="entry name" value="ABC_TRANSPORTER_2"/>
    <property type="match status" value="1"/>
</dbReference>
<dbReference type="Gene3D" id="3.40.50.300">
    <property type="entry name" value="P-loop containing nucleotide triphosphate hydrolases"/>
    <property type="match status" value="1"/>
</dbReference>
<proteinExistence type="inferred from homology"/>
<dbReference type="GO" id="GO:0140359">
    <property type="term" value="F:ABC-type transporter activity"/>
    <property type="evidence" value="ECO:0007669"/>
    <property type="project" value="InterPro"/>
</dbReference>
<feature type="domain" description="ABC transmembrane type-1" evidence="10">
    <location>
        <begin position="23"/>
        <end position="312"/>
    </location>
</feature>
<evidence type="ECO:0000259" key="9">
    <source>
        <dbReference type="PROSITE" id="PS50893"/>
    </source>
</evidence>
<protein>
    <submittedName>
        <fullName evidence="11">ATP-binding cassette domain-containing protein</fullName>
    </submittedName>
</protein>
<dbReference type="AlphaFoldDB" id="A0A7S8C4N4"/>
<comment type="similarity">
    <text evidence="2">Belongs to the ABC transporter superfamily.</text>
</comment>
<keyword evidence="4" id="KW-0547">Nucleotide-binding</keyword>
<keyword evidence="12" id="KW-1185">Reference proteome</keyword>
<feature type="transmembrane region" description="Helical" evidence="8">
    <location>
        <begin position="255"/>
        <end position="275"/>
    </location>
</feature>
<dbReference type="KEGG" id="kmn:HW532_11845"/>
<evidence type="ECO:0000256" key="5">
    <source>
        <dbReference type="ARBA" id="ARBA00022840"/>
    </source>
</evidence>
<dbReference type="SUPFAM" id="SSF52540">
    <property type="entry name" value="P-loop containing nucleoside triphosphate hydrolases"/>
    <property type="match status" value="1"/>
</dbReference>
<feature type="domain" description="ABC transporter" evidence="9">
    <location>
        <begin position="343"/>
        <end position="560"/>
    </location>
</feature>
<dbReference type="PANTHER" id="PTHR24221">
    <property type="entry name" value="ATP-BINDING CASSETTE SUB-FAMILY B"/>
    <property type="match status" value="1"/>
</dbReference>
<reference evidence="11 12" key="1">
    <citation type="submission" date="2020-06" db="EMBL/GenBank/DDBJ databases">
        <title>Genome sequence of 2 isolates from Red Sea Mangroves.</title>
        <authorList>
            <person name="Sefrji F."/>
            <person name="Michoud G."/>
            <person name="Merlino G."/>
            <person name="Daffonchio D."/>
        </authorList>
    </citation>
    <scope>NUCLEOTIDE SEQUENCE [LARGE SCALE GENOMIC DNA]</scope>
    <source>
        <strain evidence="11 12">R1DC25</strain>
    </source>
</reference>
<dbReference type="GO" id="GO:0005886">
    <property type="term" value="C:plasma membrane"/>
    <property type="evidence" value="ECO:0007669"/>
    <property type="project" value="UniProtKB-SubCell"/>
</dbReference>
<sequence length="563" mass="58350">MISTRHLGPVAALFRSANRPMLAAGAAMALATVLSGIALLGLSGWFITATAIAGASVTTALAFDVFAPSAGIRLLALTRTAARYGERLTTHEATLRVLAQLRERLFRGWARADAARELAIRPSRLLFRLTVDIDALDSLYLRVVVPVFAALGAGLVTAIALGLLHPGLGAGVGLLLLGAGLGIPALAARRAEKAARRRAHALEVLRARSIDLMRGQTDLAMANRLGAQAAGIAAADSRLSEADIALNRIETDVSFALATVSAVLLAGILLAVAALAEAGTIGAPSAAFALLVGLACLEPFTGLRRGAVEFGRTLLAARRLGPRLGETPDTVPALPGPAPDRSVEVDGLVAGYPGARRPVLDGLSLAIRPGEHVAVIGESGAGKSTLLAVLAGELAPAGGHVALAPATLLTQRSELFRDSLRGNLALARAGTDDGDMRRALQAAGLDRFVATLPDGLDTPLGEGGTGLSGGQSRRLALARFLLRDTPVWLLDEPTEGLDGATARDVLARIAARSRDRALVVATHIRREAALADRLIRLEEGRIVADIARGSAEYDRALEGLRPD</sequence>
<dbReference type="InterPro" id="IPR003593">
    <property type="entry name" value="AAA+_ATPase"/>
</dbReference>
<feature type="transmembrane region" description="Helical" evidence="8">
    <location>
        <begin position="167"/>
        <end position="188"/>
    </location>
</feature>
<dbReference type="PROSITE" id="PS00211">
    <property type="entry name" value="ABC_TRANSPORTER_1"/>
    <property type="match status" value="1"/>
</dbReference>
<dbReference type="PANTHER" id="PTHR24221:SF654">
    <property type="entry name" value="ATP-BINDING CASSETTE SUB-FAMILY B MEMBER 6"/>
    <property type="match status" value="1"/>
</dbReference>
<dbReference type="Gene3D" id="1.20.1560.10">
    <property type="entry name" value="ABC transporter type 1, transmembrane domain"/>
    <property type="match status" value="1"/>
</dbReference>
<evidence type="ECO:0000313" key="11">
    <source>
        <dbReference type="EMBL" id="QPC43325.1"/>
    </source>
</evidence>
<name>A0A7S8C4N4_9HYPH</name>
<gene>
    <name evidence="11" type="ORF">HW532_11845</name>
</gene>
<dbReference type="GO" id="GO:0016887">
    <property type="term" value="F:ATP hydrolysis activity"/>
    <property type="evidence" value="ECO:0007669"/>
    <property type="project" value="InterPro"/>
</dbReference>
<dbReference type="SUPFAM" id="SSF90123">
    <property type="entry name" value="ABC transporter transmembrane region"/>
    <property type="match status" value="1"/>
</dbReference>
<dbReference type="InterPro" id="IPR039421">
    <property type="entry name" value="Type_1_exporter"/>
</dbReference>
<dbReference type="GO" id="GO:0034040">
    <property type="term" value="F:ATPase-coupled lipid transmembrane transporter activity"/>
    <property type="evidence" value="ECO:0007669"/>
    <property type="project" value="TreeGrafter"/>
</dbReference>
<evidence type="ECO:0000256" key="3">
    <source>
        <dbReference type="ARBA" id="ARBA00022692"/>
    </source>
</evidence>
<dbReference type="EMBL" id="CP058214">
    <property type="protein sequence ID" value="QPC43325.1"/>
    <property type="molecule type" value="Genomic_DNA"/>
</dbReference>
<dbReference type="RefSeq" id="WP_213160687.1">
    <property type="nucleotide sequence ID" value="NZ_CP058214.1"/>
</dbReference>
<keyword evidence="6 8" id="KW-1133">Transmembrane helix</keyword>
<feature type="transmembrane region" description="Helical" evidence="8">
    <location>
        <begin position="21"/>
        <end position="40"/>
    </location>
</feature>
<evidence type="ECO:0000313" key="12">
    <source>
        <dbReference type="Proteomes" id="UP000593594"/>
    </source>
</evidence>
<evidence type="ECO:0000256" key="2">
    <source>
        <dbReference type="ARBA" id="ARBA00005417"/>
    </source>
</evidence>
<dbReference type="InterPro" id="IPR027417">
    <property type="entry name" value="P-loop_NTPase"/>
</dbReference>
<accession>A0A7S8C4N4</accession>
<dbReference type="InterPro" id="IPR003439">
    <property type="entry name" value="ABC_transporter-like_ATP-bd"/>
</dbReference>
<evidence type="ECO:0000256" key="1">
    <source>
        <dbReference type="ARBA" id="ARBA00004651"/>
    </source>
</evidence>
<evidence type="ECO:0000256" key="8">
    <source>
        <dbReference type="SAM" id="Phobius"/>
    </source>
</evidence>
<dbReference type="PROSITE" id="PS50929">
    <property type="entry name" value="ABC_TM1F"/>
    <property type="match status" value="1"/>
</dbReference>
<dbReference type="InterPro" id="IPR036640">
    <property type="entry name" value="ABC1_TM_sf"/>
</dbReference>
<dbReference type="GO" id="GO:0005524">
    <property type="term" value="F:ATP binding"/>
    <property type="evidence" value="ECO:0007669"/>
    <property type="project" value="UniProtKB-KW"/>
</dbReference>
<dbReference type="Proteomes" id="UP000593594">
    <property type="component" value="Chromosome"/>
</dbReference>
<evidence type="ECO:0000256" key="4">
    <source>
        <dbReference type="ARBA" id="ARBA00022741"/>
    </source>
</evidence>
<feature type="transmembrane region" description="Helical" evidence="8">
    <location>
        <begin position="281"/>
        <end position="300"/>
    </location>
</feature>
<keyword evidence="3 8" id="KW-0812">Transmembrane</keyword>
<dbReference type="InterPro" id="IPR011527">
    <property type="entry name" value="ABC1_TM_dom"/>
</dbReference>
<dbReference type="Pfam" id="PF00005">
    <property type="entry name" value="ABC_tran"/>
    <property type="match status" value="1"/>
</dbReference>
<evidence type="ECO:0000256" key="7">
    <source>
        <dbReference type="ARBA" id="ARBA00023136"/>
    </source>
</evidence>
<dbReference type="SMART" id="SM00382">
    <property type="entry name" value="AAA"/>
    <property type="match status" value="1"/>
</dbReference>
<feature type="transmembrane region" description="Helical" evidence="8">
    <location>
        <begin position="46"/>
        <end position="67"/>
    </location>
</feature>
<comment type="subcellular location">
    <subcellularLocation>
        <location evidence="1">Cell membrane</location>
        <topology evidence="1">Multi-pass membrane protein</topology>
    </subcellularLocation>
</comment>
<dbReference type="InterPro" id="IPR017871">
    <property type="entry name" value="ABC_transporter-like_CS"/>
</dbReference>
<keyword evidence="7 8" id="KW-0472">Membrane</keyword>
<keyword evidence="5 11" id="KW-0067">ATP-binding</keyword>